<feature type="transmembrane region" description="Helical" evidence="1">
    <location>
        <begin position="21"/>
        <end position="41"/>
    </location>
</feature>
<dbReference type="Proteomes" id="UP000266016">
    <property type="component" value="Unassembled WGS sequence"/>
</dbReference>
<evidence type="ECO:0000313" key="2">
    <source>
        <dbReference type="EMBL" id="RID85324.1"/>
    </source>
</evidence>
<keyword evidence="1" id="KW-0812">Transmembrane</keyword>
<name>A0A398B759_9BACI</name>
<accession>A0A398B759</accession>
<gene>
    <name evidence="2" type="primary">yunB</name>
    <name evidence="2" type="ORF">D1953_10905</name>
</gene>
<dbReference type="InterPro" id="IPR014197">
    <property type="entry name" value="Sporulation_prot_YunB"/>
</dbReference>
<sequence>MFRARRRSKLFRKKGPLKTRHVFFISFILFIFTSILSLSFVNKTVEPVIMSIAKNEVDRIATNAIHESIDENMEEANLNEIIMKNDTGDNSSPSYTINPKASISLQTDIKEDIQKKLGIIDSNPFATASSIDEEQLKEVVYYIPLGVITGNALLANYGPKIPVKMAAIGNVESDFNTHLTHAGINTVFLELTVKFKVNMQIVIPSLADDMIVEHTINAGGILIEGDVPSYYSNGSSTIAPAIMKPEEEEEKE</sequence>
<dbReference type="AlphaFoldDB" id="A0A398B759"/>
<dbReference type="EMBL" id="QWVS01000018">
    <property type="protein sequence ID" value="RID85324.1"/>
    <property type="molecule type" value="Genomic_DNA"/>
</dbReference>
<keyword evidence="1" id="KW-0472">Membrane</keyword>
<dbReference type="NCBIfam" id="TIGR02832">
    <property type="entry name" value="spo_yunB"/>
    <property type="match status" value="1"/>
</dbReference>
<keyword evidence="3" id="KW-1185">Reference proteome</keyword>
<keyword evidence="1" id="KW-1133">Transmembrane helix</keyword>
<dbReference type="Pfam" id="PF09560">
    <property type="entry name" value="Spore_YunB"/>
    <property type="match status" value="1"/>
</dbReference>
<organism evidence="2 3">
    <name type="scientific">Peribacillus asahii</name>
    <dbReference type="NCBI Taxonomy" id="228899"/>
    <lineage>
        <taxon>Bacteria</taxon>
        <taxon>Bacillati</taxon>
        <taxon>Bacillota</taxon>
        <taxon>Bacilli</taxon>
        <taxon>Bacillales</taxon>
        <taxon>Bacillaceae</taxon>
        <taxon>Peribacillus</taxon>
    </lineage>
</organism>
<proteinExistence type="predicted"/>
<comment type="caution">
    <text evidence="2">The sequence shown here is derived from an EMBL/GenBank/DDBJ whole genome shotgun (WGS) entry which is preliminary data.</text>
</comment>
<reference evidence="2 3" key="1">
    <citation type="submission" date="2018-08" db="EMBL/GenBank/DDBJ databases">
        <title>Bacillus jemisoniae sp. nov., Bacillus chryseoplanitiae sp. nov., Bacillus resnikiae sp. nov., and Bacillus frankliniae sp. nov., isolated from Viking spacecraft and associated surfaces.</title>
        <authorList>
            <person name="Seuylemezian A."/>
            <person name="Vaishampayan P."/>
        </authorList>
    </citation>
    <scope>NUCLEOTIDE SEQUENCE [LARGE SCALE GENOMIC DNA]</scope>
    <source>
        <strain evidence="2 3">MA001</strain>
    </source>
</reference>
<dbReference type="RefSeq" id="WP_119117221.1">
    <property type="nucleotide sequence ID" value="NZ_QWVS01000018.1"/>
</dbReference>
<dbReference type="PIRSF" id="PIRSF021383">
    <property type="entry name" value="YunB"/>
    <property type="match status" value="1"/>
</dbReference>
<protein>
    <submittedName>
        <fullName evidence="2">Sporulation protein YunB</fullName>
    </submittedName>
</protein>
<evidence type="ECO:0000256" key="1">
    <source>
        <dbReference type="SAM" id="Phobius"/>
    </source>
</evidence>
<evidence type="ECO:0000313" key="3">
    <source>
        <dbReference type="Proteomes" id="UP000266016"/>
    </source>
</evidence>